<protein>
    <submittedName>
        <fullName evidence="1">Uncharacterized protein</fullName>
    </submittedName>
</protein>
<gene>
    <name evidence="1" type="ORF">H5410_050701</name>
</gene>
<accession>A0A9J5WWA9</accession>
<proteinExistence type="predicted"/>
<name>A0A9J5WWA9_SOLCO</name>
<comment type="caution">
    <text evidence="1">The sequence shown here is derived from an EMBL/GenBank/DDBJ whole genome shotgun (WGS) entry which is preliminary data.</text>
</comment>
<sequence>MVPMWVTLGPSIWSLTTEMGHCAEWCLRRNYGGERRDTLVGQIYSLRDGVARMGSLLRVWASGKATLTFVAKFLRFFECRSALCELVHLRGSLDIGLIRDGECSGTSLRASGLLLPSVAWTLVLPGHTAVRLFVVPLARVEARGSDGHIATPHSTTDAKVVGESEARVEREDGGYDGPGRSCTSIIADALSESPRRPADPQNLYAAADIASLQCGVEAILAALRLSPRLPHRTGDDV</sequence>
<organism evidence="1 2">
    <name type="scientific">Solanum commersonii</name>
    <name type="common">Commerson's wild potato</name>
    <name type="synonym">Commerson's nightshade</name>
    <dbReference type="NCBI Taxonomy" id="4109"/>
    <lineage>
        <taxon>Eukaryota</taxon>
        <taxon>Viridiplantae</taxon>
        <taxon>Streptophyta</taxon>
        <taxon>Embryophyta</taxon>
        <taxon>Tracheophyta</taxon>
        <taxon>Spermatophyta</taxon>
        <taxon>Magnoliopsida</taxon>
        <taxon>eudicotyledons</taxon>
        <taxon>Gunneridae</taxon>
        <taxon>Pentapetalae</taxon>
        <taxon>asterids</taxon>
        <taxon>lamiids</taxon>
        <taxon>Solanales</taxon>
        <taxon>Solanaceae</taxon>
        <taxon>Solanoideae</taxon>
        <taxon>Solaneae</taxon>
        <taxon>Solanum</taxon>
    </lineage>
</organism>
<reference evidence="1 2" key="1">
    <citation type="submission" date="2020-09" db="EMBL/GenBank/DDBJ databases">
        <title>De no assembly of potato wild relative species, Solanum commersonii.</title>
        <authorList>
            <person name="Cho K."/>
        </authorList>
    </citation>
    <scope>NUCLEOTIDE SEQUENCE [LARGE SCALE GENOMIC DNA]</scope>
    <source>
        <strain evidence="1">LZ3.2</strain>
        <tissue evidence="1">Leaf</tissue>
    </source>
</reference>
<dbReference type="EMBL" id="JACXVP010000010">
    <property type="protein sequence ID" value="KAG5580074.1"/>
    <property type="molecule type" value="Genomic_DNA"/>
</dbReference>
<keyword evidence="2" id="KW-1185">Reference proteome</keyword>
<dbReference type="Proteomes" id="UP000824120">
    <property type="component" value="Chromosome 10"/>
</dbReference>
<evidence type="ECO:0000313" key="1">
    <source>
        <dbReference type="EMBL" id="KAG5580074.1"/>
    </source>
</evidence>
<evidence type="ECO:0000313" key="2">
    <source>
        <dbReference type="Proteomes" id="UP000824120"/>
    </source>
</evidence>
<dbReference type="AlphaFoldDB" id="A0A9J5WWA9"/>